<evidence type="ECO:0000313" key="1">
    <source>
        <dbReference type="EMBL" id="MFC5024346.1"/>
    </source>
</evidence>
<dbReference type="EMBL" id="JBHSJD010000014">
    <property type="protein sequence ID" value="MFC5024346.1"/>
    <property type="molecule type" value="Genomic_DNA"/>
</dbReference>
<dbReference type="RefSeq" id="WP_345686501.1">
    <property type="nucleotide sequence ID" value="NZ_BAABIT010000001.1"/>
</dbReference>
<proteinExistence type="predicted"/>
<keyword evidence="2" id="KW-1185">Reference proteome</keyword>
<comment type="caution">
    <text evidence="1">The sequence shown here is derived from an EMBL/GenBank/DDBJ whole genome shotgun (WGS) entry which is preliminary data.</text>
</comment>
<protein>
    <submittedName>
        <fullName evidence="1">Uncharacterized protein</fullName>
    </submittedName>
</protein>
<dbReference type="Proteomes" id="UP001595829">
    <property type="component" value="Unassembled WGS sequence"/>
</dbReference>
<accession>A0ABV9XG11</accession>
<gene>
    <name evidence="1" type="ORF">ACFPM3_19650</name>
</gene>
<name>A0ABV9XG11_9ACTN</name>
<reference evidence="2" key="1">
    <citation type="journal article" date="2019" name="Int. J. Syst. Evol. Microbiol.">
        <title>The Global Catalogue of Microorganisms (GCM) 10K type strain sequencing project: providing services to taxonomists for standard genome sequencing and annotation.</title>
        <authorList>
            <consortium name="The Broad Institute Genomics Platform"/>
            <consortium name="The Broad Institute Genome Sequencing Center for Infectious Disease"/>
            <person name="Wu L."/>
            <person name="Ma J."/>
        </authorList>
    </citation>
    <scope>NUCLEOTIDE SEQUENCE [LARGE SCALE GENOMIC DNA]</scope>
    <source>
        <strain evidence="2">CGMCC 4.1648</strain>
    </source>
</reference>
<sequence>MNEAALRSEVTAGRGGAMTDEVGVVTGDLTVITARAADGLAHITVAYTGAEESYTLTGSPVPVPPDGVEALHTRVLDAIRAGGAAEVPR</sequence>
<organism evidence="1 2">
    <name type="scientific">Streptomyces coeruleoprunus</name>
    <dbReference type="NCBI Taxonomy" id="285563"/>
    <lineage>
        <taxon>Bacteria</taxon>
        <taxon>Bacillati</taxon>
        <taxon>Actinomycetota</taxon>
        <taxon>Actinomycetes</taxon>
        <taxon>Kitasatosporales</taxon>
        <taxon>Streptomycetaceae</taxon>
        <taxon>Streptomyces</taxon>
    </lineage>
</organism>
<evidence type="ECO:0000313" key="2">
    <source>
        <dbReference type="Proteomes" id="UP001595829"/>
    </source>
</evidence>